<reference evidence="19" key="1">
    <citation type="journal article" date="2013" name="Nat. Commun.">
        <title>Whole-genome sequencing of Oryza brachyantha reveals mechanisms underlying Oryza genome evolution.</title>
        <authorList>
            <person name="Chen J."/>
            <person name="Huang Q."/>
            <person name="Gao D."/>
            <person name="Wang J."/>
            <person name="Lang Y."/>
            <person name="Liu T."/>
            <person name="Li B."/>
            <person name="Bai Z."/>
            <person name="Luis Goicoechea J."/>
            <person name="Liang C."/>
            <person name="Chen C."/>
            <person name="Zhang W."/>
            <person name="Sun S."/>
            <person name="Liao Y."/>
            <person name="Zhang X."/>
            <person name="Yang L."/>
            <person name="Song C."/>
            <person name="Wang M."/>
            <person name="Shi J."/>
            <person name="Liu G."/>
            <person name="Liu J."/>
            <person name="Zhou H."/>
            <person name="Zhou W."/>
            <person name="Yu Q."/>
            <person name="An N."/>
            <person name="Chen Y."/>
            <person name="Cai Q."/>
            <person name="Wang B."/>
            <person name="Liu B."/>
            <person name="Min J."/>
            <person name="Huang Y."/>
            <person name="Wu H."/>
            <person name="Li Z."/>
            <person name="Zhang Y."/>
            <person name="Yin Y."/>
            <person name="Song W."/>
            <person name="Jiang J."/>
            <person name="Jackson S.A."/>
            <person name="Wing R.A."/>
            <person name="Wang J."/>
            <person name="Chen M."/>
        </authorList>
    </citation>
    <scope>NUCLEOTIDE SEQUENCE [LARGE SCALE GENOMIC DNA]</scope>
    <source>
        <strain evidence="19">cv. IRGC 101232</strain>
    </source>
</reference>
<dbReference type="Pfam" id="PF00069">
    <property type="entry name" value="Pkinase"/>
    <property type="match status" value="1"/>
</dbReference>
<dbReference type="GO" id="GO:0005524">
    <property type="term" value="F:ATP binding"/>
    <property type="evidence" value="ECO:0007669"/>
    <property type="project" value="UniProtKB-UniRule"/>
</dbReference>
<evidence type="ECO:0000259" key="17">
    <source>
        <dbReference type="PROSITE" id="PS50011"/>
    </source>
</evidence>
<feature type="binding site" evidence="14">
    <location>
        <position position="343"/>
    </location>
    <ligand>
        <name>ATP</name>
        <dbReference type="ChEBI" id="CHEBI:30616"/>
    </ligand>
</feature>
<dbReference type="GO" id="GO:0016020">
    <property type="term" value="C:membrane"/>
    <property type="evidence" value="ECO:0007669"/>
    <property type="project" value="UniProtKB-SubCell"/>
</dbReference>
<evidence type="ECO:0000256" key="7">
    <source>
        <dbReference type="ARBA" id="ARBA00022741"/>
    </source>
</evidence>
<feature type="domain" description="Gnk2-homologous" evidence="18">
    <location>
        <begin position="32"/>
        <end position="137"/>
    </location>
</feature>
<evidence type="ECO:0000256" key="8">
    <source>
        <dbReference type="ARBA" id="ARBA00022777"/>
    </source>
</evidence>
<reference evidence="19" key="2">
    <citation type="submission" date="2013-04" db="UniProtKB">
        <authorList>
            <consortium name="EnsemblPlants"/>
        </authorList>
    </citation>
    <scope>IDENTIFICATION</scope>
</reference>
<dbReference type="CDD" id="cd23509">
    <property type="entry name" value="Gnk2-like"/>
    <property type="match status" value="2"/>
</dbReference>
<dbReference type="eggNOG" id="ENOG502QWDY">
    <property type="taxonomic scope" value="Eukaryota"/>
</dbReference>
<keyword evidence="5 16" id="KW-0732">Signal</keyword>
<dbReference type="Gene3D" id="3.30.430.20">
    <property type="entry name" value="Gnk2 domain, C-X8-C-X2-C motif"/>
    <property type="match status" value="2"/>
</dbReference>
<keyword evidence="7 14" id="KW-0547">Nucleotide-binding</keyword>
<dbReference type="PROSITE" id="PS50011">
    <property type="entry name" value="PROTEIN_KINASE_DOM"/>
    <property type="match status" value="1"/>
</dbReference>
<keyword evidence="4" id="KW-0812">Transmembrane</keyword>
<dbReference type="HOGENOM" id="CLU_000288_35_7_1"/>
<proteinExistence type="predicted"/>
<evidence type="ECO:0000256" key="10">
    <source>
        <dbReference type="ARBA" id="ARBA00022989"/>
    </source>
</evidence>
<sequence>MDAAYVLLVVLVVICSTPTPPPCLAAGATDAELTTWKCNNRTSYAPNDTYQSNVRALIASLAANASRSVGFANGSFGGGGGRDTAWGVALCRGDTTGTACASCLSLSTGVAFGQCLGARDVSAFYDRCLLRFSDEDFLSVPDNTQVQLSGSSKDSVTGGSREVERFGSLVAYLLGALSDLAAFNTTSRYAVGVVSSDEGFLATTKEVVHGINGMVQCTPEQASAACRGCLQGLMYGLAAAASSNGSIGGQINAVWCRLRYEVGQFYDGSPMLRLAAPPPTPSPSSTDKAANEEDDQVGTSLLFDLATLRCATSDFAEQNKLGHGGFGAVYKGLLPDGREIAVKRLDKASRQEHPEEPLKSEPLDWHTRYRIIYGVARGLLYLHEDSQAKIIHRDLKASNILLDGDMTPKISDFGLARLFDSDKMTTITSQVVGTLGYMAPEYAVFGHLSVKLDVYSFGVLILEIITGRRNTDVFESVQEEPSTLLSYVWDHWSKGTPSEAMDEWLQRQAPVIEVLKCLHLGLLCIQENPVDRPTMLKVLIMLHGDASSFESLSRPAFIYPSSGIDSSRSCSRDLGGQQVVTTGLGSINSISVSEFHPR</sequence>
<dbReference type="PROSITE" id="PS00107">
    <property type="entry name" value="PROTEIN_KINASE_ATP"/>
    <property type="match status" value="1"/>
</dbReference>
<dbReference type="InterPro" id="IPR052059">
    <property type="entry name" value="CR_Ser/Thr_kinase"/>
</dbReference>
<keyword evidence="12" id="KW-0675">Receptor</keyword>
<evidence type="ECO:0000259" key="18">
    <source>
        <dbReference type="PROSITE" id="PS51473"/>
    </source>
</evidence>
<organism evidence="19">
    <name type="scientific">Oryza brachyantha</name>
    <name type="common">malo sina</name>
    <dbReference type="NCBI Taxonomy" id="4533"/>
    <lineage>
        <taxon>Eukaryota</taxon>
        <taxon>Viridiplantae</taxon>
        <taxon>Streptophyta</taxon>
        <taxon>Embryophyta</taxon>
        <taxon>Tracheophyta</taxon>
        <taxon>Spermatophyta</taxon>
        <taxon>Magnoliopsida</taxon>
        <taxon>Liliopsida</taxon>
        <taxon>Poales</taxon>
        <taxon>Poaceae</taxon>
        <taxon>BOP clade</taxon>
        <taxon>Oryzoideae</taxon>
        <taxon>Oryzeae</taxon>
        <taxon>Oryzinae</taxon>
        <taxon>Oryza</taxon>
    </lineage>
</organism>
<dbReference type="Gene3D" id="3.30.200.20">
    <property type="entry name" value="Phosphorylase Kinase, domain 1"/>
    <property type="match status" value="1"/>
</dbReference>
<dbReference type="PANTHER" id="PTHR47973">
    <property type="entry name" value="CYSTEINE-RICH RECEPTOR-LIKE PROTEIN KINASE 3"/>
    <property type="match status" value="1"/>
</dbReference>
<dbReference type="Pfam" id="PF01657">
    <property type="entry name" value="Stress-antifung"/>
    <property type="match status" value="1"/>
</dbReference>
<evidence type="ECO:0000256" key="15">
    <source>
        <dbReference type="SAM" id="MobiDB-lite"/>
    </source>
</evidence>
<dbReference type="GO" id="GO:0004674">
    <property type="term" value="F:protein serine/threonine kinase activity"/>
    <property type="evidence" value="ECO:0007669"/>
    <property type="project" value="UniProtKB-KW"/>
</dbReference>
<dbReference type="Proteomes" id="UP000006038">
    <property type="component" value="Chromosome 3"/>
</dbReference>
<dbReference type="InterPro" id="IPR008271">
    <property type="entry name" value="Ser/Thr_kinase_AS"/>
</dbReference>
<evidence type="ECO:0000256" key="14">
    <source>
        <dbReference type="PROSITE-ProRule" id="PRU10141"/>
    </source>
</evidence>
<dbReference type="InterPro" id="IPR002902">
    <property type="entry name" value="GNK2"/>
</dbReference>
<feature type="signal peptide" evidence="16">
    <location>
        <begin position="1"/>
        <end position="25"/>
    </location>
</feature>
<protein>
    <submittedName>
        <fullName evidence="19">Uncharacterized protein</fullName>
    </submittedName>
</protein>
<evidence type="ECO:0000256" key="12">
    <source>
        <dbReference type="ARBA" id="ARBA00023170"/>
    </source>
</evidence>
<dbReference type="AlphaFoldDB" id="J3LQS5"/>
<dbReference type="PROSITE" id="PS00108">
    <property type="entry name" value="PROTEIN_KINASE_ST"/>
    <property type="match status" value="1"/>
</dbReference>
<dbReference type="FunFam" id="1.10.510.10:FF:000129">
    <property type="entry name" value="cysteine-rich receptor-like protein kinase 10"/>
    <property type="match status" value="1"/>
</dbReference>
<evidence type="ECO:0000313" key="20">
    <source>
        <dbReference type="Proteomes" id="UP000006038"/>
    </source>
</evidence>
<evidence type="ECO:0000256" key="5">
    <source>
        <dbReference type="ARBA" id="ARBA00022729"/>
    </source>
</evidence>
<evidence type="ECO:0000256" key="4">
    <source>
        <dbReference type="ARBA" id="ARBA00022692"/>
    </source>
</evidence>
<keyword evidence="2" id="KW-0723">Serine/threonine-protein kinase</keyword>
<keyword evidence="8" id="KW-0418">Kinase</keyword>
<dbReference type="SUPFAM" id="SSF56112">
    <property type="entry name" value="Protein kinase-like (PK-like)"/>
    <property type="match status" value="1"/>
</dbReference>
<evidence type="ECO:0000256" key="16">
    <source>
        <dbReference type="SAM" id="SignalP"/>
    </source>
</evidence>
<evidence type="ECO:0000256" key="6">
    <source>
        <dbReference type="ARBA" id="ARBA00022737"/>
    </source>
</evidence>
<name>J3LQS5_ORYBR</name>
<evidence type="ECO:0000256" key="2">
    <source>
        <dbReference type="ARBA" id="ARBA00022527"/>
    </source>
</evidence>
<feature type="region of interest" description="Disordered" evidence="15">
    <location>
        <begin position="274"/>
        <end position="293"/>
    </location>
</feature>
<dbReference type="PROSITE" id="PS51473">
    <property type="entry name" value="GNK2"/>
    <property type="match status" value="2"/>
</dbReference>
<dbReference type="InterPro" id="IPR000719">
    <property type="entry name" value="Prot_kinase_dom"/>
</dbReference>
<dbReference type="OMA" id="FRIIYGT"/>
<feature type="chain" id="PRO_5003774139" evidence="16">
    <location>
        <begin position="26"/>
        <end position="598"/>
    </location>
</feature>
<dbReference type="InterPro" id="IPR017441">
    <property type="entry name" value="Protein_kinase_ATP_BS"/>
</dbReference>
<dbReference type="EnsemblPlants" id="OB03G34010.1">
    <property type="protein sequence ID" value="OB03G34010.1"/>
    <property type="gene ID" value="OB03G34010"/>
</dbReference>
<evidence type="ECO:0000256" key="9">
    <source>
        <dbReference type="ARBA" id="ARBA00022840"/>
    </source>
</evidence>
<evidence type="ECO:0000256" key="11">
    <source>
        <dbReference type="ARBA" id="ARBA00023136"/>
    </source>
</evidence>
<dbReference type="InterPro" id="IPR011009">
    <property type="entry name" value="Kinase-like_dom_sf"/>
</dbReference>
<evidence type="ECO:0000256" key="3">
    <source>
        <dbReference type="ARBA" id="ARBA00022679"/>
    </source>
</evidence>
<dbReference type="SMART" id="SM00220">
    <property type="entry name" value="S_TKc"/>
    <property type="match status" value="1"/>
</dbReference>
<dbReference type="Gene3D" id="1.10.510.10">
    <property type="entry name" value="Transferase(Phosphotransferase) domain 1"/>
    <property type="match status" value="1"/>
</dbReference>
<keyword evidence="9 14" id="KW-0067">ATP-binding</keyword>
<dbReference type="Gramene" id="OB03G34010.1">
    <property type="protein sequence ID" value="OB03G34010.1"/>
    <property type="gene ID" value="OB03G34010"/>
</dbReference>
<feature type="domain" description="Gnk2-homologous" evidence="18">
    <location>
        <begin position="148"/>
        <end position="265"/>
    </location>
</feature>
<evidence type="ECO:0000313" key="19">
    <source>
        <dbReference type="EnsemblPlants" id="OB03G34010.1"/>
    </source>
</evidence>
<dbReference type="InterPro" id="IPR038408">
    <property type="entry name" value="GNK2_sf"/>
</dbReference>
<comment type="subcellular location">
    <subcellularLocation>
        <location evidence="1">Membrane</location>
        <topology evidence="1">Single-pass membrane protein</topology>
    </subcellularLocation>
</comment>
<keyword evidence="3" id="KW-0808">Transferase</keyword>
<keyword evidence="20" id="KW-1185">Reference proteome</keyword>
<evidence type="ECO:0000256" key="13">
    <source>
        <dbReference type="ARBA" id="ARBA00023180"/>
    </source>
</evidence>
<evidence type="ECO:0000256" key="1">
    <source>
        <dbReference type="ARBA" id="ARBA00004167"/>
    </source>
</evidence>
<keyword evidence="13" id="KW-0325">Glycoprotein</keyword>
<dbReference type="GO" id="GO:0006950">
    <property type="term" value="P:response to stress"/>
    <property type="evidence" value="ECO:0007669"/>
    <property type="project" value="UniProtKB-ARBA"/>
</dbReference>
<accession>J3LQS5</accession>
<keyword evidence="6" id="KW-0677">Repeat</keyword>
<keyword evidence="11" id="KW-0472">Membrane</keyword>
<feature type="domain" description="Protein kinase" evidence="17">
    <location>
        <begin position="315"/>
        <end position="546"/>
    </location>
</feature>
<keyword evidence="10" id="KW-1133">Transmembrane helix</keyword>